<comment type="caution">
    <text evidence="2">The sequence shown here is derived from an EMBL/GenBank/DDBJ whole genome shotgun (WGS) entry which is preliminary data.</text>
</comment>
<evidence type="ECO:0000313" key="2">
    <source>
        <dbReference type="EMBL" id="KAK7556816.1"/>
    </source>
</evidence>
<sequence>MDLRTEQIYLPAWRWPGVFFFSSSFARHLSQVVQRKTPPISVVPNVRCRQTEKLHVPKQLAFSSPQISARCCTVITVMVVALSLATNEPISFDLSPAPPFPPRHGRRRRAMAHQKKRERGDNFVPAPEMGLASCNSSNQGVPPSRDRPPHPAKFARSDELVWTT</sequence>
<feature type="region of interest" description="Disordered" evidence="1">
    <location>
        <begin position="95"/>
        <end position="164"/>
    </location>
</feature>
<dbReference type="EMBL" id="JBBPDW010000001">
    <property type="protein sequence ID" value="KAK7556816.1"/>
    <property type="molecule type" value="Genomic_DNA"/>
</dbReference>
<keyword evidence="3" id="KW-1185">Reference proteome</keyword>
<dbReference type="Proteomes" id="UP001365128">
    <property type="component" value="Unassembled WGS sequence"/>
</dbReference>
<feature type="compositionally biased region" description="Basic and acidic residues" evidence="1">
    <location>
        <begin position="144"/>
        <end position="164"/>
    </location>
</feature>
<evidence type="ECO:0000256" key="1">
    <source>
        <dbReference type="SAM" id="MobiDB-lite"/>
    </source>
</evidence>
<feature type="compositionally biased region" description="Basic residues" evidence="1">
    <location>
        <begin position="103"/>
        <end position="117"/>
    </location>
</feature>
<accession>A0ABR1MSZ4</accession>
<reference evidence="2 3" key="1">
    <citation type="submission" date="2024-04" db="EMBL/GenBank/DDBJ databases">
        <title>Phyllosticta paracitricarpa is synonymous to the EU quarantine fungus P. citricarpa based on phylogenomic analyses.</title>
        <authorList>
            <consortium name="Lawrence Berkeley National Laboratory"/>
            <person name="Van Ingen-Buijs V.A."/>
            <person name="Van Westerhoven A.C."/>
            <person name="Haridas S."/>
            <person name="Skiadas P."/>
            <person name="Martin F."/>
            <person name="Groenewald J.Z."/>
            <person name="Crous P.W."/>
            <person name="Seidl M.F."/>
        </authorList>
    </citation>
    <scope>NUCLEOTIDE SEQUENCE [LARGE SCALE GENOMIC DNA]</scope>
    <source>
        <strain evidence="2 3">CBS 122670</strain>
    </source>
</reference>
<gene>
    <name evidence="2" type="ORF">IWX46DRAFT_19520</name>
</gene>
<proteinExistence type="predicted"/>
<protein>
    <submittedName>
        <fullName evidence="2">Uncharacterized protein</fullName>
    </submittedName>
</protein>
<name>A0ABR1MSZ4_9PEZI</name>
<evidence type="ECO:0000313" key="3">
    <source>
        <dbReference type="Proteomes" id="UP001365128"/>
    </source>
</evidence>
<organism evidence="2 3">
    <name type="scientific">Phyllosticta citricarpa</name>
    <dbReference type="NCBI Taxonomy" id="55181"/>
    <lineage>
        <taxon>Eukaryota</taxon>
        <taxon>Fungi</taxon>
        <taxon>Dikarya</taxon>
        <taxon>Ascomycota</taxon>
        <taxon>Pezizomycotina</taxon>
        <taxon>Dothideomycetes</taxon>
        <taxon>Dothideomycetes incertae sedis</taxon>
        <taxon>Botryosphaeriales</taxon>
        <taxon>Phyllostictaceae</taxon>
        <taxon>Phyllosticta</taxon>
    </lineage>
</organism>